<reference evidence="2" key="1">
    <citation type="journal article" date="2019" name="Int. J. Syst. Evol. Microbiol.">
        <title>The Global Catalogue of Microorganisms (GCM) 10K type strain sequencing project: providing services to taxonomists for standard genome sequencing and annotation.</title>
        <authorList>
            <consortium name="The Broad Institute Genomics Platform"/>
            <consortium name="The Broad Institute Genome Sequencing Center for Infectious Disease"/>
            <person name="Wu L."/>
            <person name="Ma J."/>
        </authorList>
    </citation>
    <scope>NUCLEOTIDE SEQUENCE [LARGE SCALE GENOMIC DNA]</scope>
    <source>
        <strain evidence="2">CCUG 61697</strain>
    </source>
</reference>
<dbReference type="Proteomes" id="UP001597102">
    <property type="component" value="Unassembled WGS sequence"/>
</dbReference>
<evidence type="ECO:0000313" key="1">
    <source>
        <dbReference type="EMBL" id="MFD0987199.1"/>
    </source>
</evidence>
<sequence>MKLSAQLSAPIYRLKRQAKQLAREASIPLHAALDRIAQQEGYRSWSLLAASHAQAGPATRLLPKLRPGELMLLGARPGQGKTLLGLELAMEAMRQGAPSWIFSLEETEDSLAIRLRDLGLETGRYDSLLSLDCSDRITATHIVENLSTTPQRTLVVIDYLQLLDQRRETPSLEEQVRSLKRYAEQRGLIVVCLSQIDRSYDPTRKPCPDMGDVRLPNPLDLALFDKSCFLNDGKVRLSPSR</sequence>
<organism evidence="1 2">
    <name type="scientific">Methyloligella solikamskensis</name>
    <dbReference type="NCBI Taxonomy" id="1177756"/>
    <lineage>
        <taxon>Bacteria</taxon>
        <taxon>Pseudomonadati</taxon>
        <taxon>Pseudomonadota</taxon>
        <taxon>Alphaproteobacteria</taxon>
        <taxon>Hyphomicrobiales</taxon>
        <taxon>Hyphomicrobiaceae</taxon>
        <taxon>Methyloligella</taxon>
    </lineage>
</organism>
<dbReference type="NCBIfam" id="NF004629">
    <property type="entry name" value="PRK05973.1"/>
    <property type="match status" value="1"/>
</dbReference>
<keyword evidence="1" id="KW-0347">Helicase</keyword>
<dbReference type="SUPFAM" id="SSF52540">
    <property type="entry name" value="P-loop containing nucleoside triphosphate hydrolases"/>
    <property type="match status" value="1"/>
</dbReference>
<accession>A0ABW3JA80</accession>
<dbReference type="GO" id="GO:0004386">
    <property type="term" value="F:helicase activity"/>
    <property type="evidence" value="ECO:0007669"/>
    <property type="project" value="UniProtKB-KW"/>
</dbReference>
<protein>
    <submittedName>
        <fullName evidence="1">DNA helicase</fullName>
    </submittedName>
</protein>
<dbReference type="Pfam" id="PF13481">
    <property type="entry name" value="AAA_25"/>
    <property type="match status" value="1"/>
</dbReference>
<name>A0ABW3JA80_9HYPH</name>
<dbReference type="PANTHER" id="PTHR30153:SF2">
    <property type="entry name" value="REPLICATIVE DNA HELICASE"/>
    <property type="match status" value="1"/>
</dbReference>
<dbReference type="InterPro" id="IPR027417">
    <property type="entry name" value="P-loop_NTPase"/>
</dbReference>
<dbReference type="RefSeq" id="WP_379088726.1">
    <property type="nucleotide sequence ID" value="NZ_JBHTJO010000001.1"/>
</dbReference>
<dbReference type="PANTHER" id="PTHR30153">
    <property type="entry name" value="REPLICATIVE DNA HELICASE DNAB"/>
    <property type="match status" value="1"/>
</dbReference>
<keyword evidence="1" id="KW-0547">Nucleotide-binding</keyword>
<proteinExistence type="predicted"/>
<dbReference type="Gene3D" id="3.40.50.300">
    <property type="entry name" value="P-loop containing nucleotide triphosphate hydrolases"/>
    <property type="match status" value="1"/>
</dbReference>
<gene>
    <name evidence="1" type="ORF">ACFQ2F_08820</name>
</gene>
<comment type="caution">
    <text evidence="1">The sequence shown here is derived from an EMBL/GenBank/DDBJ whole genome shotgun (WGS) entry which is preliminary data.</text>
</comment>
<keyword evidence="1" id="KW-0378">Hydrolase</keyword>
<keyword evidence="1" id="KW-0067">ATP-binding</keyword>
<keyword evidence="2" id="KW-1185">Reference proteome</keyword>
<evidence type="ECO:0000313" key="2">
    <source>
        <dbReference type="Proteomes" id="UP001597102"/>
    </source>
</evidence>
<dbReference type="EMBL" id="JBHTJO010000001">
    <property type="protein sequence ID" value="MFD0987199.1"/>
    <property type="molecule type" value="Genomic_DNA"/>
</dbReference>